<feature type="compositionally biased region" description="Low complexity" evidence="3">
    <location>
        <begin position="192"/>
        <end position="205"/>
    </location>
</feature>
<feature type="compositionally biased region" description="Pro residues" evidence="3">
    <location>
        <begin position="19"/>
        <end position="31"/>
    </location>
</feature>
<dbReference type="InterPro" id="IPR001138">
    <property type="entry name" value="Zn2Cys6_DnaBD"/>
</dbReference>
<dbReference type="GO" id="GO:0008270">
    <property type="term" value="F:zinc ion binding"/>
    <property type="evidence" value="ECO:0007669"/>
    <property type="project" value="InterPro"/>
</dbReference>
<evidence type="ECO:0008006" key="6">
    <source>
        <dbReference type="Google" id="ProtNLM"/>
    </source>
</evidence>
<feature type="region of interest" description="Disordered" evidence="3">
    <location>
        <begin position="710"/>
        <end position="729"/>
    </location>
</feature>
<evidence type="ECO:0000256" key="3">
    <source>
        <dbReference type="SAM" id="MobiDB-lite"/>
    </source>
</evidence>
<dbReference type="OrthoDB" id="5278208at2759"/>
<protein>
    <recommendedName>
        <fullName evidence="6">Zn(2)-C6 fungal-type domain-containing protein</fullName>
    </recommendedName>
</protein>
<feature type="region of interest" description="Disordered" evidence="3">
    <location>
        <begin position="1"/>
        <end position="32"/>
    </location>
</feature>
<dbReference type="SUPFAM" id="SSF57701">
    <property type="entry name" value="Zn2/Cys6 DNA-binding domain"/>
    <property type="match status" value="1"/>
</dbReference>
<keyword evidence="2" id="KW-0539">Nucleus</keyword>
<feature type="compositionally biased region" description="Pro residues" evidence="3">
    <location>
        <begin position="1"/>
        <end position="11"/>
    </location>
</feature>
<evidence type="ECO:0000313" key="4">
    <source>
        <dbReference type="EMBL" id="RMY07856.1"/>
    </source>
</evidence>
<dbReference type="CDD" id="cd00067">
    <property type="entry name" value="GAL4"/>
    <property type="match status" value="1"/>
</dbReference>
<evidence type="ECO:0000256" key="1">
    <source>
        <dbReference type="ARBA" id="ARBA00004123"/>
    </source>
</evidence>
<accession>A0A3M6YXQ0</accession>
<dbReference type="Pfam" id="PF11951">
    <property type="entry name" value="Fungal_trans_2"/>
    <property type="match status" value="1"/>
</dbReference>
<dbReference type="GO" id="GO:0000981">
    <property type="term" value="F:DNA-binding transcription factor activity, RNA polymerase II-specific"/>
    <property type="evidence" value="ECO:0007669"/>
    <property type="project" value="InterPro"/>
</dbReference>
<sequence>MDGQYPPPFPPMGAFYSSGPPPMYPPEPFPPRLHQLQTISMESLGTYSDYDDSNRNVLPAPPGQRQRRRQHSGSEHVKHRRTRSGCYTCRQRRVKCDETHPVCDSTFLVANTYCYAQEYALISNIGCRKGKRECIYPGASTSASSSKLSRKGSKAGESNESATSASEDEEGDAKHALPAIPDNEGDISEPQSAASSQSRKSSNAALAASRGSIASAADTGSSSRDASRPQANRASSKHSVKPSISQSSRWPGLPRDVKAYLKYHKQSLSHHHYAFKYDAGDFLKTTFLEIAMNDDSQALLYAVVAFAAYHHAVASGDNKISPFLSYYNRSINMLKTSLETKRPNVTTLLTILQLATIEEFLGDWVNLLGHQRAAHQILTDLYTPTTIMQDETRRKIIGWYIRFDLFAGMMSGGETNLGREWFAVHSDFYTRQTMDRPDDLGAKFEEYFATSRLLATDVALVFAAKTKGTITHEQFSTRISALETQFEQFHERLSNALTDPSCFVRTFPKAPPPQPEDITDFRDPKFLYGGDYFTMNYVLIDFWAILLMFRYQLTVARLRQPSPELAEIALNKCKTFEAIQYHERGPPGAIVGCQASLGIASLFLPKDRKHIDWCRRKYALVEQKGYIYPANLRERMSDLWGEDVTHWWLPNDEGYPDIIRTIRDFIQYRAGEPTDAAGADVRDMSGIFREMNVREGEQPIPEDLRGMAIEPDLLDPSGTWTSSPEYPGP</sequence>
<dbReference type="AlphaFoldDB" id="A0A3M6YXQ0"/>
<feature type="compositionally biased region" description="Low complexity" evidence="3">
    <location>
        <begin position="138"/>
        <end position="147"/>
    </location>
</feature>
<feature type="region of interest" description="Disordered" evidence="3">
    <location>
        <begin position="138"/>
        <end position="250"/>
    </location>
</feature>
<organism evidence="4 5">
    <name type="scientific">Hortaea werneckii</name>
    <name type="common">Black yeast</name>
    <name type="synonym">Cladosporium werneckii</name>
    <dbReference type="NCBI Taxonomy" id="91943"/>
    <lineage>
        <taxon>Eukaryota</taxon>
        <taxon>Fungi</taxon>
        <taxon>Dikarya</taxon>
        <taxon>Ascomycota</taxon>
        <taxon>Pezizomycotina</taxon>
        <taxon>Dothideomycetes</taxon>
        <taxon>Dothideomycetidae</taxon>
        <taxon>Mycosphaerellales</taxon>
        <taxon>Teratosphaeriaceae</taxon>
        <taxon>Hortaea</taxon>
    </lineage>
</organism>
<comment type="caution">
    <text evidence="4">The sequence shown here is derived from an EMBL/GenBank/DDBJ whole genome shotgun (WGS) entry which is preliminary data.</text>
</comment>
<gene>
    <name evidence="4" type="ORF">D0867_09215</name>
</gene>
<feature type="compositionally biased region" description="Polar residues" evidence="3">
    <location>
        <begin position="218"/>
        <end position="234"/>
    </location>
</feature>
<proteinExistence type="predicted"/>
<reference evidence="4 5" key="1">
    <citation type="journal article" date="2018" name="BMC Genomics">
        <title>Genomic evidence for intraspecific hybridization in a clonal and extremely halotolerant yeast.</title>
        <authorList>
            <person name="Gostincar C."/>
            <person name="Stajich J.E."/>
            <person name="Zupancic J."/>
            <person name="Zalar P."/>
            <person name="Gunde-Cimerman N."/>
        </authorList>
    </citation>
    <scope>NUCLEOTIDE SEQUENCE [LARGE SCALE GENOMIC DNA]</scope>
    <source>
        <strain evidence="4 5">EXF-6669</strain>
    </source>
</reference>
<dbReference type="InterPro" id="IPR021858">
    <property type="entry name" value="Fun_TF"/>
</dbReference>
<feature type="compositionally biased region" description="Basic residues" evidence="3">
    <location>
        <begin position="65"/>
        <end position="83"/>
    </location>
</feature>
<dbReference type="Proteomes" id="UP000271337">
    <property type="component" value="Unassembled WGS sequence"/>
</dbReference>
<dbReference type="VEuPathDB" id="FungiDB:BTJ68_11090"/>
<feature type="region of interest" description="Disordered" evidence="3">
    <location>
        <begin position="46"/>
        <end position="83"/>
    </location>
</feature>
<dbReference type="CDD" id="cd12148">
    <property type="entry name" value="fungal_TF_MHR"/>
    <property type="match status" value="1"/>
</dbReference>
<comment type="subcellular location">
    <subcellularLocation>
        <location evidence="1">Nucleus</location>
    </subcellularLocation>
</comment>
<dbReference type="EMBL" id="QWIL01001095">
    <property type="protein sequence ID" value="RMY07856.1"/>
    <property type="molecule type" value="Genomic_DNA"/>
</dbReference>
<feature type="compositionally biased region" description="Polar residues" evidence="3">
    <location>
        <begin position="718"/>
        <end position="729"/>
    </location>
</feature>
<dbReference type="PANTHER" id="PTHR37534">
    <property type="entry name" value="TRANSCRIPTIONAL ACTIVATOR PROTEIN UGA3"/>
    <property type="match status" value="1"/>
</dbReference>
<evidence type="ECO:0000256" key="2">
    <source>
        <dbReference type="ARBA" id="ARBA00023242"/>
    </source>
</evidence>
<evidence type="ECO:0000313" key="5">
    <source>
        <dbReference type="Proteomes" id="UP000271337"/>
    </source>
</evidence>
<dbReference type="GO" id="GO:0045944">
    <property type="term" value="P:positive regulation of transcription by RNA polymerase II"/>
    <property type="evidence" value="ECO:0007669"/>
    <property type="project" value="TreeGrafter"/>
</dbReference>
<dbReference type="Gene3D" id="4.10.240.10">
    <property type="entry name" value="Zn(2)-C6 fungal-type DNA-binding domain"/>
    <property type="match status" value="1"/>
</dbReference>
<dbReference type="InterPro" id="IPR036864">
    <property type="entry name" value="Zn2-C6_fun-type_DNA-bd_sf"/>
</dbReference>
<dbReference type="PANTHER" id="PTHR37534:SF10">
    <property type="entry name" value="ZN(II)2CYS6 TRANSCRIPTION FACTOR (EUROFUNG)"/>
    <property type="match status" value="1"/>
</dbReference>
<name>A0A3M6YXQ0_HORWE</name>
<dbReference type="GO" id="GO:0000976">
    <property type="term" value="F:transcription cis-regulatory region binding"/>
    <property type="evidence" value="ECO:0007669"/>
    <property type="project" value="TreeGrafter"/>
</dbReference>
<dbReference type="GO" id="GO:0005634">
    <property type="term" value="C:nucleus"/>
    <property type="evidence" value="ECO:0007669"/>
    <property type="project" value="UniProtKB-SubCell"/>
</dbReference>